<evidence type="ECO:0000313" key="3">
    <source>
        <dbReference type="EMBL" id="ASP28095.1"/>
    </source>
</evidence>
<comment type="similarity">
    <text evidence="2">Belongs to the RbfA family.</text>
</comment>
<dbReference type="HAMAP" id="MF_00003">
    <property type="entry name" value="RbfA"/>
    <property type="match status" value="1"/>
</dbReference>
<organism evidence="3 4">
    <name type="scientific">Spiroplasma corruscae</name>
    <dbReference type="NCBI Taxonomy" id="216934"/>
    <lineage>
        <taxon>Bacteria</taxon>
        <taxon>Bacillati</taxon>
        <taxon>Mycoplasmatota</taxon>
        <taxon>Mollicutes</taxon>
        <taxon>Entomoplasmatales</taxon>
        <taxon>Spiroplasmataceae</taxon>
        <taxon>Spiroplasma</taxon>
    </lineage>
</organism>
<accession>A0A222ENL6</accession>
<dbReference type="Pfam" id="PF02033">
    <property type="entry name" value="RBFA"/>
    <property type="match status" value="1"/>
</dbReference>
<dbReference type="EMBL" id="CP022535">
    <property type="protein sequence ID" value="ASP28095.1"/>
    <property type="molecule type" value="Genomic_DNA"/>
</dbReference>
<name>A0A222ENL6_9MOLU</name>
<dbReference type="GO" id="GO:0005829">
    <property type="term" value="C:cytosol"/>
    <property type="evidence" value="ECO:0007669"/>
    <property type="project" value="TreeGrafter"/>
</dbReference>
<keyword evidence="1 2" id="KW-0690">Ribosome biogenesis</keyword>
<dbReference type="PANTHER" id="PTHR33515">
    <property type="entry name" value="RIBOSOME-BINDING FACTOR A, CHLOROPLASTIC-RELATED"/>
    <property type="match status" value="1"/>
</dbReference>
<dbReference type="GO" id="GO:0030490">
    <property type="term" value="P:maturation of SSU-rRNA"/>
    <property type="evidence" value="ECO:0007669"/>
    <property type="project" value="UniProtKB-UniRule"/>
</dbReference>
<dbReference type="NCBIfam" id="TIGR00082">
    <property type="entry name" value="rbfA"/>
    <property type="match status" value="1"/>
</dbReference>
<sequence>MPKDVKIERTQSIILRELTLILQREFHDSDYIKFLSIHEVRLSNDMSHAKIYYSYLNPEFDLEDVKSEIKDYLKEIRMLLANKVEMRSVPELSFEYDNSLDNANKIDKILKDIK</sequence>
<evidence type="ECO:0000313" key="4">
    <source>
        <dbReference type="Proteomes" id="UP000203229"/>
    </source>
</evidence>
<dbReference type="InterPro" id="IPR023799">
    <property type="entry name" value="RbfA_dom_sf"/>
</dbReference>
<protein>
    <recommendedName>
        <fullName evidence="2">Ribosome-binding factor A</fullName>
    </recommendedName>
</protein>
<gene>
    <name evidence="2 3" type="primary">rbfA</name>
    <name evidence="3" type="ORF">SCORR_v1c03210</name>
</gene>
<comment type="subunit">
    <text evidence="2">Monomer. Binds 30S ribosomal subunits, but not 50S ribosomal subunits or 70S ribosomes.</text>
</comment>
<dbReference type="KEGG" id="scou:SCORR_v1c03210"/>
<comment type="subcellular location">
    <subcellularLocation>
        <location evidence="2">Cytoplasm</location>
    </subcellularLocation>
</comment>
<keyword evidence="2" id="KW-0963">Cytoplasm</keyword>
<comment type="function">
    <text evidence="2">One of several proteins that assist in the late maturation steps of the functional core of the 30S ribosomal subunit. Associates with free 30S ribosomal subunits (but not with 30S subunits that are part of 70S ribosomes or polysomes). Required for efficient processing of 16S rRNA. May interact with the 5'-terminal helix region of 16S rRNA.</text>
</comment>
<evidence type="ECO:0000256" key="1">
    <source>
        <dbReference type="ARBA" id="ARBA00022517"/>
    </source>
</evidence>
<dbReference type="Proteomes" id="UP000203229">
    <property type="component" value="Chromosome"/>
</dbReference>
<evidence type="ECO:0000256" key="2">
    <source>
        <dbReference type="HAMAP-Rule" id="MF_00003"/>
    </source>
</evidence>
<dbReference type="InterPro" id="IPR000238">
    <property type="entry name" value="RbfA"/>
</dbReference>
<dbReference type="InterPro" id="IPR015946">
    <property type="entry name" value="KH_dom-like_a/b"/>
</dbReference>
<dbReference type="PANTHER" id="PTHR33515:SF1">
    <property type="entry name" value="RIBOSOME-BINDING FACTOR A, CHLOROPLASTIC-RELATED"/>
    <property type="match status" value="1"/>
</dbReference>
<dbReference type="AlphaFoldDB" id="A0A222ENL6"/>
<dbReference type="GO" id="GO:0043024">
    <property type="term" value="F:ribosomal small subunit binding"/>
    <property type="evidence" value="ECO:0007669"/>
    <property type="project" value="TreeGrafter"/>
</dbReference>
<reference evidence="3 4" key="1">
    <citation type="submission" date="2017-07" db="EMBL/GenBank/DDBJ databases">
        <title>Complete genome sequence of Spiroplasma corruscae EC-1 (DSM 19793).</title>
        <authorList>
            <person name="Tsai Y.-M."/>
            <person name="Lo W.-S."/>
            <person name="Kuo C.-H."/>
        </authorList>
    </citation>
    <scope>NUCLEOTIDE SEQUENCE [LARGE SCALE GENOMIC DNA]</scope>
    <source>
        <strain evidence="3 4">EC-1</strain>
    </source>
</reference>
<dbReference type="PROSITE" id="PS01319">
    <property type="entry name" value="RBFA"/>
    <property type="match status" value="1"/>
</dbReference>
<proteinExistence type="inferred from homology"/>
<keyword evidence="4" id="KW-1185">Reference proteome</keyword>
<dbReference type="Gene3D" id="3.30.300.20">
    <property type="match status" value="1"/>
</dbReference>
<dbReference type="InterPro" id="IPR020053">
    <property type="entry name" value="Ribosome-bd_factorA_CS"/>
</dbReference>
<dbReference type="OrthoDB" id="384689at2"/>
<dbReference type="RefSeq" id="WP_094048519.1">
    <property type="nucleotide sequence ID" value="NZ_CP022535.1"/>
</dbReference>
<dbReference type="SUPFAM" id="SSF89919">
    <property type="entry name" value="Ribosome-binding factor A, RbfA"/>
    <property type="match status" value="1"/>
</dbReference>